<dbReference type="InterPro" id="IPR029068">
    <property type="entry name" value="Glyas_Bleomycin-R_OHBP_Dase"/>
</dbReference>
<dbReference type="GO" id="GO:0051213">
    <property type="term" value="F:dioxygenase activity"/>
    <property type="evidence" value="ECO:0007669"/>
    <property type="project" value="UniProtKB-KW"/>
</dbReference>
<keyword evidence="2" id="KW-0223">Dioxygenase</keyword>
<evidence type="ECO:0000259" key="1">
    <source>
        <dbReference type="PROSITE" id="PS51819"/>
    </source>
</evidence>
<dbReference type="KEGG" id="pry:Prubr_06350"/>
<dbReference type="PANTHER" id="PTHR21366">
    <property type="entry name" value="GLYOXALASE FAMILY PROTEIN"/>
    <property type="match status" value="1"/>
</dbReference>
<keyword evidence="3" id="KW-1185">Reference proteome</keyword>
<dbReference type="EMBL" id="AP023359">
    <property type="protein sequence ID" value="BCJ63614.1"/>
    <property type="molecule type" value="Genomic_DNA"/>
</dbReference>
<keyword evidence="2" id="KW-0560">Oxidoreductase</keyword>
<proteinExistence type="predicted"/>
<name>A0A810MSI1_9ACTN</name>
<evidence type="ECO:0000313" key="3">
    <source>
        <dbReference type="Proteomes" id="UP000680866"/>
    </source>
</evidence>
<dbReference type="Pfam" id="PF00903">
    <property type="entry name" value="Glyoxalase"/>
    <property type="match status" value="1"/>
</dbReference>
<protein>
    <submittedName>
        <fullName evidence="2">Ring-cleaving dioxygenase</fullName>
    </submittedName>
</protein>
<gene>
    <name evidence="2" type="ORF">Prubr_06350</name>
</gene>
<dbReference type="PROSITE" id="PS51819">
    <property type="entry name" value="VOC"/>
    <property type="match status" value="1"/>
</dbReference>
<dbReference type="InterPro" id="IPR004360">
    <property type="entry name" value="Glyas_Fos-R_dOase_dom"/>
</dbReference>
<dbReference type="Gene3D" id="3.10.180.10">
    <property type="entry name" value="2,3-Dihydroxybiphenyl 1,2-Dioxygenase, domain 1"/>
    <property type="match status" value="1"/>
</dbReference>
<dbReference type="InterPro" id="IPR037523">
    <property type="entry name" value="VOC_core"/>
</dbReference>
<accession>A0A810MSI1</accession>
<dbReference type="RefSeq" id="WP_212821426.1">
    <property type="nucleotide sequence ID" value="NZ_AP023359.1"/>
</dbReference>
<dbReference type="CDD" id="cd07253">
    <property type="entry name" value="GLOD5"/>
    <property type="match status" value="1"/>
</dbReference>
<evidence type="ECO:0000313" key="2">
    <source>
        <dbReference type="EMBL" id="BCJ63614.1"/>
    </source>
</evidence>
<dbReference type="SUPFAM" id="SSF54593">
    <property type="entry name" value="Glyoxalase/Bleomycin resistance protein/Dihydroxybiphenyl dioxygenase"/>
    <property type="match status" value="1"/>
</dbReference>
<reference evidence="2" key="1">
    <citation type="submission" date="2020-08" db="EMBL/GenBank/DDBJ databases">
        <title>Whole genome shotgun sequence of Polymorphospora rubra NBRC 101157.</title>
        <authorList>
            <person name="Komaki H."/>
            <person name="Tamura T."/>
        </authorList>
    </citation>
    <scope>NUCLEOTIDE SEQUENCE</scope>
    <source>
        <strain evidence="2">NBRC 101157</strain>
    </source>
</reference>
<sequence length="133" mass="14418">MIEIERVDHLVLTVADVDRTVDFYRRVLGMRPVVFGTDRRALAFGNQKINLHQAGRKIAPAAHRPTPGSADLCLVSRGPLADVLTHLAACRVPVEAGPVDRTGAVGPMVSVYLRDPDHNLIEVCSYSGTTAPH</sequence>
<organism evidence="2 3">
    <name type="scientific">Polymorphospora rubra</name>
    <dbReference type="NCBI Taxonomy" id="338584"/>
    <lineage>
        <taxon>Bacteria</taxon>
        <taxon>Bacillati</taxon>
        <taxon>Actinomycetota</taxon>
        <taxon>Actinomycetes</taxon>
        <taxon>Micromonosporales</taxon>
        <taxon>Micromonosporaceae</taxon>
        <taxon>Polymorphospora</taxon>
    </lineage>
</organism>
<dbReference type="PANTHER" id="PTHR21366:SF14">
    <property type="entry name" value="GLYOXALASE DOMAIN-CONTAINING PROTEIN 5"/>
    <property type="match status" value="1"/>
</dbReference>
<dbReference type="AlphaFoldDB" id="A0A810MSI1"/>
<feature type="domain" description="VOC" evidence="1">
    <location>
        <begin position="6"/>
        <end position="126"/>
    </location>
</feature>
<dbReference type="Proteomes" id="UP000680866">
    <property type="component" value="Chromosome"/>
</dbReference>
<dbReference type="InterPro" id="IPR050383">
    <property type="entry name" value="GlyoxalaseI/FosfomycinResist"/>
</dbReference>